<dbReference type="EMBL" id="RCMK01000195">
    <property type="protein sequence ID" value="KAG2944993.1"/>
    <property type="molecule type" value="Genomic_DNA"/>
</dbReference>
<evidence type="ECO:0000313" key="2">
    <source>
        <dbReference type="Proteomes" id="UP000736787"/>
    </source>
</evidence>
<dbReference type="AlphaFoldDB" id="A0A8T1KZ75"/>
<dbReference type="Proteomes" id="UP000736787">
    <property type="component" value="Unassembled WGS sequence"/>
</dbReference>
<reference evidence="1" key="1">
    <citation type="submission" date="2018-10" db="EMBL/GenBank/DDBJ databases">
        <title>Effector identification in a new, highly contiguous assembly of the strawberry crown rot pathogen Phytophthora cactorum.</title>
        <authorList>
            <person name="Armitage A.D."/>
            <person name="Nellist C.F."/>
            <person name="Bates H."/>
            <person name="Vickerstaff R.J."/>
            <person name="Harrison R.J."/>
        </authorList>
    </citation>
    <scope>NUCLEOTIDE SEQUENCE</scope>
    <source>
        <strain evidence="1">4040</strain>
    </source>
</reference>
<name>A0A8T1KZ75_9STRA</name>
<protein>
    <submittedName>
        <fullName evidence="1">Uncharacterized protein</fullName>
    </submittedName>
</protein>
<sequence length="45" mass="4772">MLYKLNGTALACNSDSFDDANSTAAVFPSFVLVREPPAGAYTGCW</sequence>
<gene>
    <name evidence="1" type="ORF">PC117_g8822</name>
</gene>
<evidence type="ECO:0000313" key="1">
    <source>
        <dbReference type="EMBL" id="KAG2944993.1"/>
    </source>
</evidence>
<proteinExistence type="predicted"/>
<comment type="caution">
    <text evidence="1">The sequence shown here is derived from an EMBL/GenBank/DDBJ whole genome shotgun (WGS) entry which is preliminary data.</text>
</comment>
<accession>A0A8T1KZ75</accession>
<organism evidence="1 2">
    <name type="scientific">Phytophthora cactorum</name>
    <dbReference type="NCBI Taxonomy" id="29920"/>
    <lineage>
        <taxon>Eukaryota</taxon>
        <taxon>Sar</taxon>
        <taxon>Stramenopiles</taxon>
        <taxon>Oomycota</taxon>
        <taxon>Peronosporomycetes</taxon>
        <taxon>Peronosporales</taxon>
        <taxon>Peronosporaceae</taxon>
        <taxon>Phytophthora</taxon>
    </lineage>
</organism>